<feature type="compositionally biased region" description="Low complexity" evidence="14">
    <location>
        <begin position="72"/>
        <end position="116"/>
    </location>
</feature>
<evidence type="ECO:0000256" key="6">
    <source>
        <dbReference type="ARBA" id="ARBA00022741"/>
    </source>
</evidence>
<dbReference type="InterPro" id="IPR003593">
    <property type="entry name" value="AAA+_ATPase"/>
</dbReference>
<keyword evidence="17" id="KW-0966">Cell projection</keyword>
<dbReference type="NCBIfam" id="TIGR03499">
    <property type="entry name" value="FlhF"/>
    <property type="match status" value="1"/>
</dbReference>
<comment type="function">
    <text evidence="12">Necessary for flagellar biosynthesis. May be involved in translocation of the flagellum.</text>
</comment>
<evidence type="ECO:0000256" key="13">
    <source>
        <dbReference type="NCBIfam" id="TIGR03499"/>
    </source>
</evidence>
<keyword evidence="18" id="KW-1185">Reference proteome</keyword>
<comment type="subcellular location">
    <subcellularLocation>
        <location evidence="1">Cell membrane</location>
        <topology evidence="1">Peripheral membrane protein</topology>
        <orientation evidence="1">Cytoplasmic side</orientation>
    </subcellularLocation>
</comment>
<dbReference type="InterPro" id="IPR000897">
    <property type="entry name" value="SRP54_GTPase_dom"/>
</dbReference>
<dbReference type="GO" id="GO:0005525">
    <property type="term" value="F:GTP binding"/>
    <property type="evidence" value="ECO:0007669"/>
    <property type="project" value="UniProtKB-UniRule"/>
</dbReference>
<evidence type="ECO:0000256" key="12">
    <source>
        <dbReference type="ARBA" id="ARBA00025337"/>
    </source>
</evidence>
<dbReference type="PANTHER" id="PTHR43134">
    <property type="entry name" value="SIGNAL RECOGNITION PARTICLE RECEPTOR SUBUNIT ALPHA"/>
    <property type="match status" value="1"/>
</dbReference>
<keyword evidence="4" id="KW-0813">Transport</keyword>
<evidence type="ECO:0000259" key="16">
    <source>
        <dbReference type="SMART" id="SM00962"/>
    </source>
</evidence>
<dbReference type="GO" id="GO:0044781">
    <property type="term" value="P:bacterial-type flagellum organization"/>
    <property type="evidence" value="ECO:0007669"/>
    <property type="project" value="UniProtKB-UniRule"/>
</dbReference>
<evidence type="ECO:0000256" key="10">
    <source>
        <dbReference type="ARBA" id="ARBA00023136"/>
    </source>
</evidence>
<dbReference type="Pfam" id="PF00448">
    <property type="entry name" value="SRP54"/>
    <property type="match status" value="1"/>
</dbReference>
<comment type="caution">
    <text evidence="17">The sequence shown here is derived from an EMBL/GenBank/DDBJ whole genome shotgun (WGS) entry which is preliminary data.</text>
</comment>
<dbReference type="FunFam" id="3.40.50.300:FF:000695">
    <property type="entry name" value="Flagellar biosynthesis regulator FlhF"/>
    <property type="match status" value="1"/>
</dbReference>
<dbReference type="GO" id="GO:0003924">
    <property type="term" value="F:GTPase activity"/>
    <property type="evidence" value="ECO:0007669"/>
    <property type="project" value="UniProtKB-UniRule"/>
</dbReference>
<evidence type="ECO:0000313" key="17">
    <source>
        <dbReference type="EMBL" id="RUO67176.1"/>
    </source>
</evidence>
<keyword evidence="5" id="KW-1003">Cell membrane</keyword>
<dbReference type="SMART" id="SM00962">
    <property type="entry name" value="SRP54"/>
    <property type="match status" value="1"/>
</dbReference>
<evidence type="ECO:0000256" key="11">
    <source>
        <dbReference type="ARBA" id="ARBA00023225"/>
    </source>
</evidence>
<evidence type="ECO:0000259" key="15">
    <source>
        <dbReference type="SMART" id="SM00382"/>
    </source>
</evidence>
<feature type="domain" description="AAA+ ATPase" evidence="15">
    <location>
        <begin position="242"/>
        <end position="423"/>
    </location>
</feature>
<dbReference type="EMBL" id="PIQC01000007">
    <property type="protein sequence ID" value="RUO67176.1"/>
    <property type="molecule type" value="Genomic_DNA"/>
</dbReference>
<organism evidence="17 18">
    <name type="scientific">Idiomarina ramblicola</name>
    <dbReference type="NCBI Taxonomy" id="263724"/>
    <lineage>
        <taxon>Bacteria</taxon>
        <taxon>Pseudomonadati</taxon>
        <taxon>Pseudomonadota</taxon>
        <taxon>Gammaproteobacteria</taxon>
        <taxon>Alteromonadales</taxon>
        <taxon>Idiomarinaceae</taxon>
        <taxon>Idiomarina</taxon>
    </lineage>
</organism>
<evidence type="ECO:0000256" key="4">
    <source>
        <dbReference type="ARBA" id="ARBA00022448"/>
    </source>
</evidence>
<keyword evidence="8" id="KW-0653">Protein transport</keyword>
<keyword evidence="10" id="KW-0472">Membrane</keyword>
<evidence type="ECO:0000256" key="7">
    <source>
        <dbReference type="ARBA" id="ARBA00022795"/>
    </source>
</evidence>
<evidence type="ECO:0000313" key="18">
    <source>
        <dbReference type="Proteomes" id="UP000288058"/>
    </source>
</evidence>
<dbReference type="InterPro" id="IPR020006">
    <property type="entry name" value="FlhF"/>
</dbReference>
<dbReference type="GO" id="GO:0015031">
    <property type="term" value="P:protein transport"/>
    <property type="evidence" value="ECO:0007669"/>
    <property type="project" value="UniProtKB-KW"/>
</dbReference>
<sequence>MKIKRFFAEDMRRGLQQVKETLGPDAIILSNKKVNGGIELVAAIDPDAQQPQPMAEQAPNEPAASKTPEVPAESLQELLQRQAQAEQPAQSAAAQALAEPAPQPAQSAAAQALAEPAPQPERKPEPQEFADSQLNDDIFPEQMNAPAADDSQAIAELRSQVNGIRHLLEHQLSGLMKQEMDREEPTRAMLMNRLMAMGLSERVADQIACFIPEGGSDDEAWEQTLHLLEGQLNTTSDDILTRGGAVALVGPTGVGKTTTIAKLAARYAQRHGADKVALITTDTFRIGASEQLQTYGRIIGCPVKVAKNAQELADALLALRQKSLILIDTAGMGQRDKRLNEQLGQLIQNSRLRIRPYLVLSATSQNQVLMDAVKQFKTLPLSGCIFTKLDECLSLGESISVAIEHGLPIGYLTNGQQVPEDIRVADANFMVAEAERLLDKSICSSVPDVPKSYWNAAFSR</sequence>
<dbReference type="RefSeq" id="WP_126782666.1">
    <property type="nucleotide sequence ID" value="NZ_PIQC01000007.1"/>
</dbReference>
<feature type="compositionally biased region" description="Low complexity" evidence="14">
    <location>
        <begin position="47"/>
        <end position="64"/>
    </location>
</feature>
<dbReference type="Proteomes" id="UP000288058">
    <property type="component" value="Unassembled WGS sequence"/>
</dbReference>
<feature type="domain" description="SRP54-type proteins GTP-binding" evidence="16">
    <location>
        <begin position="243"/>
        <end position="439"/>
    </location>
</feature>
<dbReference type="OrthoDB" id="9778554at2"/>
<dbReference type="GO" id="GO:0006614">
    <property type="term" value="P:SRP-dependent cotranslational protein targeting to membrane"/>
    <property type="evidence" value="ECO:0007669"/>
    <property type="project" value="UniProtKB-UniRule"/>
</dbReference>
<feature type="region of interest" description="Disordered" evidence="14">
    <location>
        <begin position="47"/>
        <end position="129"/>
    </location>
</feature>
<dbReference type="Gene3D" id="3.40.50.300">
    <property type="entry name" value="P-loop containing nucleotide triphosphate hydrolases"/>
    <property type="match status" value="1"/>
</dbReference>
<evidence type="ECO:0000256" key="14">
    <source>
        <dbReference type="SAM" id="MobiDB-lite"/>
    </source>
</evidence>
<dbReference type="CDD" id="cd17873">
    <property type="entry name" value="FlhF"/>
    <property type="match status" value="1"/>
</dbReference>
<dbReference type="GO" id="GO:0005886">
    <property type="term" value="C:plasma membrane"/>
    <property type="evidence" value="ECO:0007669"/>
    <property type="project" value="UniProtKB-SubCell"/>
</dbReference>
<evidence type="ECO:0000256" key="9">
    <source>
        <dbReference type="ARBA" id="ARBA00023134"/>
    </source>
</evidence>
<comment type="similarity">
    <text evidence="2">Belongs to the GTP-binding SRP family.</text>
</comment>
<dbReference type="GO" id="GO:0005047">
    <property type="term" value="F:signal recognition particle binding"/>
    <property type="evidence" value="ECO:0007669"/>
    <property type="project" value="TreeGrafter"/>
</dbReference>
<dbReference type="InterPro" id="IPR027417">
    <property type="entry name" value="P-loop_NTPase"/>
</dbReference>
<dbReference type="InterPro" id="IPR047040">
    <property type="entry name" value="FlhF__GTPase_dom"/>
</dbReference>
<evidence type="ECO:0000256" key="5">
    <source>
        <dbReference type="ARBA" id="ARBA00022475"/>
    </source>
</evidence>
<name>A0A432YV40_9GAMM</name>
<evidence type="ECO:0000256" key="3">
    <source>
        <dbReference type="ARBA" id="ARBA00014919"/>
    </source>
</evidence>
<keyword evidence="9" id="KW-0342">GTP-binding</keyword>
<dbReference type="PANTHER" id="PTHR43134:SF3">
    <property type="entry name" value="FLAGELLAR BIOSYNTHESIS PROTEIN FLHF"/>
    <property type="match status" value="1"/>
</dbReference>
<reference evidence="18" key="1">
    <citation type="journal article" date="2018" name="Front. Microbiol.">
        <title>Genome-Based Analysis Reveals the Taxonomy and Diversity of the Family Idiomarinaceae.</title>
        <authorList>
            <person name="Liu Y."/>
            <person name="Lai Q."/>
            <person name="Shao Z."/>
        </authorList>
    </citation>
    <scope>NUCLEOTIDE SEQUENCE [LARGE SCALE GENOMIC DNA]</scope>
    <source>
        <strain evidence="18">R22</strain>
    </source>
</reference>
<protein>
    <recommendedName>
        <fullName evidence="3 13">Flagellar biosynthesis protein FlhF</fullName>
    </recommendedName>
</protein>
<keyword evidence="7" id="KW-1005">Bacterial flagellum biogenesis</keyword>
<proteinExistence type="inferred from homology"/>
<keyword evidence="11" id="KW-1006">Bacterial flagellum protein export</keyword>
<dbReference type="AlphaFoldDB" id="A0A432YV40"/>
<accession>A0A432YV40</accession>
<keyword evidence="17" id="KW-0969">Cilium</keyword>
<evidence type="ECO:0000256" key="8">
    <source>
        <dbReference type="ARBA" id="ARBA00022927"/>
    </source>
</evidence>
<dbReference type="SUPFAM" id="SSF52540">
    <property type="entry name" value="P-loop containing nucleoside triphosphate hydrolases"/>
    <property type="match status" value="1"/>
</dbReference>
<evidence type="ECO:0000256" key="2">
    <source>
        <dbReference type="ARBA" id="ARBA00008531"/>
    </source>
</evidence>
<dbReference type="Gene3D" id="1.20.120.1380">
    <property type="entry name" value="Flagellar FlhF biosynthesis protein, N domain"/>
    <property type="match status" value="1"/>
</dbReference>
<keyword evidence="17" id="KW-0282">Flagellum</keyword>
<evidence type="ECO:0000256" key="1">
    <source>
        <dbReference type="ARBA" id="ARBA00004413"/>
    </source>
</evidence>
<gene>
    <name evidence="17" type="primary">flhF</name>
    <name evidence="17" type="ORF">CWI78_10005</name>
</gene>
<dbReference type="SMART" id="SM00382">
    <property type="entry name" value="AAA"/>
    <property type="match status" value="1"/>
</dbReference>
<keyword evidence="6" id="KW-0547">Nucleotide-binding</keyword>